<dbReference type="PROSITE" id="PS51689">
    <property type="entry name" value="SAM_RNA_A_N6_MT"/>
    <property type="match status" value="1"/>
</dbReference>
<dbReference type="SUPFAM" id="SSF53335">
    <property type="entry name" value="S-adenosyl-L-methionine-dependent methyltransferases"/>
    <property type="match status" value="1"/>
</dbReference>
<dbReference type="InterPro" id="IPR029063">
    <property type="entry name" value="SAM-dependent_MTases_sf"/>
</dbReference>
<keyword evidence="1 6" id="KW-0489">Methyltransferase</keyword>
<dbReference type="GO" id="GO:0003723">
    <property type="term" value="F:RNA binding"/>
    <property type="evidence" value="ECO:0007669"/>
    <property type="project" value="UniProtKB-KW"/>
</dbReference>
<dbReference type="Gene3D" id="3.40.50.150">
    <property type="entry name" value="Vaccinia Virus protein VP39"/>
    <property type="match status" value="1"/>
</dbReference>
<dbReference type="Pfam" id="PF00398">
    <property type="entry name" value="RrnaAD"/>
    <property type="match status" value="1"/>
</dbReference>
<dbReference type="InterPro" id="IPR023165">
    <property type="entry name" value="rRNA_Ade_diMease-like_C"/>
</dbReference>
<name>A0A645C1V5_9ZZZZ</name>
<evidence type="ECO:0000313" key="6">
    <source>
        <dbReference type="EMBL" id="MPM71328.1"/>
    </source>
</evidence>
<reference evidence="6" key="1">
    <citation type="submission" date="2019-08" db="EMBL/GenBank/DDBJ databases">
        <authorList>
            <person name="Kucharzyk K."/>
            <person name="Murdoch R.W."/>
            <person name="Higgins S."/>
            <person name="Loffler F."/>
        </authorList>
    </citation>
    <scope>NUCLEOTIDE SEQUENCE</scope>
</reference>
<protein>
    <submittedName>
        <fullName evidence="6">rRNA adenine N-6-methyltransferase</fullName>
        <ecNumber evidence="6">2.1.1.184</ecNumber>
    </submittedName>
</protein>
<comment type="caution">
    <text evidence="6">The sequence shown here is derived from an EMBL/GenBank/DDBJ whole genome shotgun (WGS) entry which is preliminary data.</text>
</comment>
<dbReference type="SMART" id="SM00650">
    <property type="entry name" value="rADc"/>
    <property type="match status" value="1"/>
</dbReference>
<dbReference type="CDD" id="cd02440">
    <property type="entry name" value="AdoMet_MTases"/>
    <property type="match status" value="1"/>
</dbReference>
<dbReference type="InterPro" id="IPR020598">
    <property type="entry name" value="rRNA_Ade_methylase_Trfase_N"/>
</dbReference>
<evidence type="ECO:0000256" key="2">
    <source>
        <dbReference type="ARBA" id="ARBA00022679"/>
    </source>
</evidence>
<sequence length="275" mass="32179">MVLSQNFIKSSLLVKQLLSISSLGKDDLVVEIGPGGGIITQELISSCGQIVAIEKDRNLIRDLENKFYQATNLQIINQDFLTWTLPKAPFKIFSNIPFSITAEIVDKILKSNNRPEEIYFITQLEAAKKYILTNDFNTQNSILLSVFYEAEILGDIDRSSFTPKPQVDIAFIKFTLKQKSLIDPKIYSQFRDFVIFGFNQWKPNIFEIYKKIFSYDQFKKINHQLKINYLKPSQLNLDQWLKLFDVYTRFVSEIRKNQIIGFEKKYLNNIRIKKY</sequence>
<dbReference type="InterPro" id="IPR001737">
    <property type="entry name" value="KsgA/Erm"/>
</dbReference>
<keyword evidence="4" id="KW-0694">RNA-binding</keyword>
<keyword evidence="3" id="KW-0949">S-adenosyl-L-methionine</keyword>
<dbReference type="PANTHER" id="PTHR11727:SF7">
    <property type="entry name" value="DIMETHYLADENOSINE TRANSFERASE-RELATED"/>
    <property type="match status" value="1"/>
</dbReference>
<feature type="domain" description="Ribosomal RNA adenine methylase transferase N-terminal" evidence="5">
    <location>
        <begin position="13"/>
        <end position="178"/>
    </location>
</feature>
<dbReference type="GO" id="GO:0000179">
    <property type="term" value="F:rRNA (adenine-N6,N6-)-dimethyltransferase activity"/>
    <property type="evidence" value="ECO:0007669"/>
    <property type="project" value="InterPro"/>
</dbReference>
<dbReference type="EC" id="2.1.1.184" evidence="6"/>
<dbReference type="InterPro" id="IPR020596">
    <property type="entry name" value="rRNA_Ade_Mease_Trfase_CS"/>
</dbReference>
<dbReference type="EMBL" id="VSSQ01024040">
    <property type="protein sequence ID" value="MPM71328.1"/>
    <property type="molecule type" value="Genomic_DNA"/>
</dbReference>
<accession>A0A645C1V5</accession>
<dbReference type="Gene3D" id="1.10.8.100">
    <property type="entry name" value="Ribosomal RNA adenine dimethylase-like, domain 2"/>
    <property type="match status" value="1"/>
</dbReference>
<organism evidence="6">
    <name type="scientific">bioreactor metagenome</name>
    <dbReference type="NCBI Taxonomy" id="1076179"/>
    <lineage>
        <taxon>unclassified sequences</taxon>
        <taxon>metagenomes</taxon>
        <taxon>ecological metagenomes</taxon>
    </lineage>
</organism>
<dbReference type="AlphaFoldDB" id="A0A645C1V5"/>
<evidence type="ECO:0000256" key="3">
    <source>
        <dbReference type="ARBA" id="ARBA00022691"/>
    </source>
</evidence>
<proteinExistence type="predicted"/>
<evidence type="ECO:0000256" key="4">
    <source>
        <dbReference type="ARBA" id="ARBA00022884"/>
    </source>
</evidence>
<dbReference type="PANTHER" id="PTHR11727">
    <property type="entry name" value="DIMETHYLADENOSINE TRANSFERASE"/>
    <property type="match status" value="1"/>
</dbReference>
<keyword evidence="2 6" id="KW-0808">Transferase</keyword>
<gene>
    <name evidence="6" type="primary">ermC'</name>
    <name evidence="6" type="ORF">SDC9_118292</name>
</gene>
<evidence type="ECO:0000256" key="1">
    <source>
        <dbReference type="ARBA" id="ARBA00022603"/>
    </source>
</evidence>
<dbReference type="NCBIfam" id="NF000499">
    <property type="entry name" value="Erm23S_rRNA_broad"/>
    <property type="match status" value="1"/>
</dbReference>
<dbReference type="PROSITE" id="PS01131">
    <property type="entry name" value="RRNA_A_DIMETH"/>
    <property type="match status" value="1"/>
</dbReference>
<evidence type="ECO:0000259" key="5">
    <source>
        <dbReference type="SMART" id="SM00650"/>
    </source>
</evidence>
<dbReference type="GO" id="GO:0052910">
    <property type="term" value="F:23S rRNA (adenine(2085)-N(6))-dimethyltransferase activity"/>
    <property type="evidence" value="ECO:0007669"/>
    <property type="project" value="UniProtKB-EC"/>
</dbReference>